<dbReference type="InterPro" id="IPR025285">
    <property type="entry name" value="DUF4145"/>
</dbReference>
<evidence type="ECO:0000313" key="2">
    <source>
        <dbReference type="EMBL" id="QNP28863.1"/>
    </source>
</evidence>
<sequence>MITSLNPEDIILTALEIFLNKDTGDFSSLAEQIEKSGYPSEKEIAALLDEWLENKPSLRKKYNKIFIQLRNERKTERQFLPRSQSTSPDGEALHKQKVKMLLSKMRDVVHVLNCVTCKGLVNAKEIDSYFTPIQKKDFMANSPDKIGTKYKFTFLQCTKCSQPFITRTEYSDNPEHYNDPTYGQPKTLYPTSEKTISSEVPTYIRTVLEESIRCYNNKAFIASVIMCVKALDYVCKDYKIEEGSLENKLKKMKEQEIIDQNLYDWADRLRVTENDFVHKNITFGAIDAQYMINFTYTVIDYIFTYRKKFEQFKQKSKPEGKN</sequence>
<dbReference type="Proteomes" id="UP000516013">
    <property type="component" value="Chromosome"/>
</dbReference>
<organism evidence="2 3">
    <name type="scientific">Cylindrospermopsis curvispora GIHE-G1</name>
    <dbReference type="NCBI Taxonomy" id="2666332"/>
    <lineage>
        <taxon>Bacteria</taxon>
        <taxon>Bacillati</taxon>
        <taxon>Cyanobacteriota</taxon>
        <taxon>Cyanophyceae</taxon>
        <taxon>Nostocales</taxon>
        <taxon>Aphanizomenonaceae</taxon>
        <taxon>Cylindrospermopsis</taxon>
    </lineage>
</organism>
<dbReference type="KEGG" id="ccur:IAR63_13415"/>
<dbReference type="RefSeq" id="WP_187705608.1">
    <property type="nucleotide sequence ID" value="NZ_CP060822.1"/>
</dbReference>
<evidence type="ECO:0000259" key="1">
    <source>
        <dbReference type="Pfam" id="PF13643"/>
    </source>
</evidence>
<keyword evidence="3" id="KW-1185">Reference proteome</keyword>
<reference evidence="2 3" key="1">
    <citation type="submission" date="2020-08" db="EMBL/GenBank/DDBJ databases">
        <title>Complete genome sequence of Raphidiopsis curvispora isolated from drinking water reservoir in South Korea.</title>
        <authorList>
            <person name="Jeong J."/>
        </authorList>
    </citation>
    <scope>NUCLEOTIDE SEQUENCE [LARGE SCALE GENOMIC DNA]</scope>
    <source>
        <strain evidence="2 3">GIHE-G1</strain>
    </source>
</reference>
<gene>
    <name evidence="2" type="ORF">IAR63_13415</name>
</gene>
<name>A0A7H0EYJ7_9CYAN</name>
<dbReference type="EMBL" id="CP060822">
    <property type="protein sequence ID" value="QNP28863.1"/>
    <property type="molecule type" value="Genomic_DNA"/>
</dbReference>
<dbReference type="AlphaFoldDB" id="A0A7H0EYJ7"/>
<dbReference type="Pfam" id="PF13643">
    <property type="entry name" value="DUF4145"/>
    <property type="match status" value="1"/>
</dbReference>
<proteinExistence type="predicted"/>
<feature type="domain" description="DUF4145" evidence="1">
    <location>
        <begin position="210"/>
        <end position="294"/>
    </location>
</feature>
<protein>
    <submittedName>
        <fullName evidence="2">DUF4145 domain-containing protein</fullName>
    </submittedName>
</protein>
<evidence type="ECO:0000313" key="3">
    <source>
        <dbReference type="Proteomes" id="UP000516013"/>
    </source>
</evidence>
<accession>A0A7H0EYJ7</accession>